<gene>
    <name evidence="1" type="ORF">CIN_13890</name>
</gene>
<dbReference type="EMBL" id="AGFR01000007">
    <property type="protein sequence ID" value="EHD14030.1"/>
    <property type="molecule type" value="Genomic_DNA"/>
</dbReference>
<dbReference type="OrthoDB" id="7376645at2"/>
<name>G6F0F8_9PROT</name>
<sequence length="593" mass="66959">MKLRYVVSVASVLGAILSFHLQQEAKANVADDLNTNYNKVIDNCGSENSPGYLCSGNIVRYANATTNYHAWDPSPKSIERGGVSFIYLRKDVNYSKQVNTTGGQTTGMIFYPPEQKPQTKSNVETSCIFPIDGWSDTRPDGGCGVSTAYPKTSQRCQEQNIYTAEEWHQHFANPEIQYAGVFQNQCAFDMTKKMTNIAAAFNEAIKAHNEVADTQSGYTEYGYPELQLKAWPTYMYYYTEDNVQKEKQLSNNPDQLPIQAFFYSKNEDLLRAQFIQKDYYRVTGLFVPIVRLAVKSAFDVSYSYNDKDQFIYNDIDQFIADNLNTNYNNIVEDCGSKNNPAYQCSGILLRQTSYSSGVHNWDPNEKSIQYDGMSFAYFRKDIKIKNFMQPNRHSGFIYYPSQLVPTSKKSAKVSCIFPAVGQSDNRSYGRCGSTTVYPTTSVECQQQGINDADSWYKHFTNNDVSGYGIFEHQCAFDVSNCGHNTADAFIQSIKAHNMVYDTSSAYPQYGSNEVVVKTPATSANGQTTNPEVLPLQAFFYIDTTGLTEAQKYQQDYYNITGQFVPVVYMNTTNFDNISFKYQAADQVVLKSAN</sequence>
<proteinExistence type="predicted"/>
<comment type="caution">
    <text evidence="1">The sequence shown here is derived from an EMBL/GenBank/DDBJ whole genome shotgun (WGS) entry which is preliminary data.</text>
</comment>
<evidence type="ECO:0000313" key="1">
    <source>
        <dbReference type="EMBL" id="EHD14030.1"/>
    </source>
</evidence>
<evidence type="ECO:0000313" key="2">
    <source>
        <dbReference type="Proteomes" id="UP000005939"/>
    </source>
</evidence>
<dbReference type="PATRIC" id="fig|1088868.3.peg.1395"/>
<dbReference type="eggNOG" id="COG5492">
    <property type="taxonomic scope" value="Bacteria"/>
</dbReference>
<dbReference type="AlphaFoldDB" id="G6F0F8"/>
<dbReference type="RefSeq" id="WP_008854379.1">
    <property type="nucleotide sequence ID" value="NZ_AGFR01000007.1"/>
</dbReference>
<reference evidence="1 2" key="1">
    <citation type="submission" date="2011-10" db="EMBL/GenBank/DDBJ databases">
        <title>Genome Sequence of Commensalibacter intestini A911, isolated from Drosophila gut.</title>
        <authorList>
            <person name="Lee W.-J."/>
            <person name="Kim E.-K."/>
        </authorList>
    </citation>
    <scope>NUCLEOTIDE SEQUENCE [LARGE SCALE GENOMIC DNA]</scope>
    <source>
        <strain evidence="1 2">A911</strain>
    </source>
</reference>
<accession>G6F0F8</accession>
<dbReference type="Proteomes" id="UP000005939">
    <property type="component" value="Unassembled WGS sequence"/>
</dbReference>
<organism evidence="1 2">
    <name type="scientific">Commensalibacter intestini A911</name>
    <dbReference type="NCBI Taxonomy" id="1088868"/>
    <lineage>
        <taxon>Bacteria</taxon>
        <taxon>Pseudomonadati</taxon>
        <taxon>Pseudomonadota</taxon>
        <taxon>Alphaproteobacteria</taxon>
        <taxon>Acetobacterales</taxon>
        <taxon>Acetobacteraceae</taxon>
    </lineage>
</organism>
<dbReference type="STRING" id="1088868.CIN_13890"/>
<protein>
    <submittedName>
        <fullName evidence="1">Uncharacterized protein</fullName>
    </submittedName>
</protein>